<organism evidence="11 12">
    <name type="scientific">Zootermopsis nevadensis</name>
    <name type="common">Dampwood termite</name>
    <dbReference type="NCBI Taxonomy" id="136037"/>
    <lineage>
        <taxon>Eukaryota</taxon>
        <taxon>Metazoa</taxon>
        <taxon>Ecdysozoa</taxon>
        <taxon>Arthropoda</taxon>
        <taxon>Hexapoda</taxon>
        <taxon>Insecta</taxon>
        <taxon>Pterygota</taxon>
        <taxon>Neoptera</taxon>
        <taxon>Polyneoptera</taxon>
        <taxon>Dictyoptera</taxon>
        <taxon>Blattodea</taxon>
        <taxon>Blattoidea</taxon>
        <taxon>Termitoidae</taxon>
        <taxon>Termopsidae</taxon>
        <taxon>Zootermopsis</taxon>
    </lineage>
</organism>
<dbReference type="InterPro" id="IPR017452">
    <property type="entry name" value="GPCR_Rhodpsn_7TM"/>
</dbReference>
<dbReference type="PROSITE" id="PS00237">
    <property type="entry name" value="G_PROTEIN_RECEP_F1_1"/>
    <property type="match status" value="1"/>
</dbReference>
<evidence type="ECO:0000256" key="9">
    <source>
        <dbReference type="SAM" id="Phobius"/>
    </source>
</evidence>
<evidence type="ECO:0000313" key="11">
    <source>
        <dbReference type="EMBL" id="KDR20752.1"/>
    </source>
</evidence>
<dbReference type="eggNOG" id="KOG3656">
    <property type="taxonomic scope" value="Eukaryota"/>
</dbReference>
<dbReference type="Pfam" id="PF00001">
    <property type="entry name" value="7tm_1"/>
    <property type="match status" value="1"/>
</dbReference>
<gene>
    <name evidence="11" type="ORF">L798_05030</name>
</gene>
<accession>A0A067RAQ2</accession>
<feature type="transmembrane region" description="Helical" evidence="9">
    <location>
        <begin position="96"/>
        <end position="121"/>
    </location>
</feature>
<dbReference type="STRING" id="136037.A0A067RAQ2"/>
<dbReference type="PROSITE" id="PS50262">
    <property type="entry name" value="G_PROTEIN_RECEP_F1_2"/>
    <property type="match status" value="1"/>
</dbReference>
<dbReference type="PRINTS" id="PR00237">
    <property type="entry name" value="GPCRRHODOPSN"/>
</dbReference>
<feature type="transmembrane region" description="Helical" evidence="9">
    <location>
        <begin position="152"/>
        <end position="174"/>
    </location>
</feature>
<keyword evidence="7 8" id="KW-0675">Receptor</keyword>
<reference evidence="11 12" key="1">
    <citation type="journal article" date="2014" name="Nat. Commun.">
        <title>Molecular traces of alternative social organization in a termite genome.</title>
        <authorList>
            <person name="Terrapon N."/>
            <person name="Li C."/>
            <person name="Robertson H.M."/>
            <person name="Ji L."/>
            <person name="Meng X."/>
            <person name="Booth W."/>
            <person name="Chen Z."/>
            <person name="Childers C.P."/>
            <person name="Glastad K.M."/>
            <person name="Gokhale K."/>
            <person name="Gowin J."/>
            <person name="Gronenberg W."/>
            <person name="Hermansen R.A."/>
            <person name="Hu H."/>
            <person name="Hunt B.G."/>
            <person name="Huylmans A.K."/>
            <person name="Khalil S.M."/>
            <person name="Mitchell R.D."/>
            <person name="Munoz-Torres M.C."/>
            <person name="Mustard J.A."/>
            <person name="Pan H."/>
            <person name="Reese J.T."/>
            <person name="Scharf M.E."/>
            <person name="Sun F."/>
            <person name="Vogel H."/>
            <person name="Xiao J."/>
            <person name="Yang W."/>
            <person name="Yang Z."/>
            <person name="Yang Z."/>
            <person name="Zhou J."/>
            <person name="Zhu J."/>
            <person name="Brent C.S."/>
            <person name="Elsik C.G."/>
            <person name="Goodisman M.A."/>
            <person name="Liberles D.A."/>
            <person name="Roe R.M."/>
            <person name="Vargo E.L."/>
            <person name="Vilcinskas A."/>
            <person name="Wang J."/>
            <person name="Bornberg-Bauer E."/>
            <person name="Korb J."/>
            <person name="Zhang G."/>
            <person name="Liebig J."/>
        </authorList>
    </citation>
    <scope>NUCLEOTIDE SEQUENCE [LARGE SCALE GENOMIC DNA]</scope>
    <source>
        <tissue evidence="11">Whole organism</tissue>
    </source>
</reference>
<dbReference type="OMA" id="ICHPMKC"/>
<evidence type="ECO:0000256" key="5">
    <source>
        <dbReference type="ARBA" id="ARBA00022989"/>
    </source>
</evidence>
<keyword evidence="4 8" id="KW-0812">Transmembrane</keyword>
<keyword evidence="8" id="KW-0807">Transducer</keyword>
<keyword evidence="6 9" id="KW-0472">Membrane</keyword>
<dbReference type="CDD" id="cd14993">
    <property type="entry name" value="7tmA_CCKR-like"/>
    <property type="match status" value="1"/>
</dbReference>
<dbReference type="GO" id="GO:0005886">
    <property type="term" value="C:plasma membrane"/>
    <property type="evidence" value="ECO:0007669"/>
    <property type="project" value="UniProtKB-SubCell"/>
</dbReference>
<evidence type="ECO:0000256" key="3">
    <source>
        <dbReference type="ARBA" id="ARBA00022475"/>
    </source>
</evidence>
<proteinExistence type="inferred from homology"/>
<dbReference type="PANTHER" id="PTHR24241">
    <property type="entry name" value="NEUROPEPTIDE RECEPTOR-RELATED G-PROTEIN COUPLED RECEPTOR"/>
    <property type="match status" value="1"/>
</dbReference>
<dbReference type="PANTHER" id="PTHR24241:SF76">
    <property type="entry name" value="NEUROPEPTIDE SIFAMIDE RECEPTOR"/>
    <property type="match status" value="1"/>
</dbReference>
<evidence type="ECO:0000259" key="10">
    <source>
        <dbReference type="PROSITE" id="PS50262"/>
    </source>
</evidence>
<dbReference type="GO" id="GO:0042277">
    <property type="term" value="F:peptide binding"/>
    <property type="evidence" value="ECO:0007669"/>
    <property type="project" value="TreeGrafter"/>
</dbReference>
<evidence type="ECO:0000256" key="8">
    <source>
        <dbReference type="RuleBase" id="RU000688"/>
    </source>
</evidence>
<dbReference type="InterPro" id="IPR000276">
    <property type="entry name" value="GPCR_Rhodpsn"/>
</dbReference>
<feature type="transmembrane region" description="Helical" evidence="9">
    <location>
        <begin position="50"/>
        <end position="72"/>
    </location>
</feature>
<sequence>MGWVICKTVPYLQGVSVSASINTLVAISVERCLAICYPLKWQMTSRACRVVVIIIWTFSLTITLPWAIFFGLKPLEEGSDVLICTESWPSPHSGNIYFVVAHLVMCYLFPLTLISLCYLLIWRRVCRRTLPGEPHSHGGVVDLMIHRSKVKVIKMLLVVVISFALSWLPLYVLFTRVKFGGPFSSETEEATIHSLLPVAQWLGASNSCVNPILYAFFNRKFRIGFKEIITSRSCCSTLRYNNEFRASVNSSFSCRTNTKNGSVLMTRMTITKSKGGKSVRRTRAGSLHRHNSASAAAVQRINKNNEQFRKSYSRTCRNSISEAGENHRIIKSSSGSHLNATSV</sequence>
<dbReference type="Proteomes" id="UP000027135">
    <property type="component" value="Unassembled WGS sequence"/>
</dbReference>
<evidence type="ECO:0000313" key="12">
    <source>
        <dbReference type="Proteomes" id="UP000027135"/>
    </source>
</evidence>
<dbReference type="SUPFAM" id="SSF81321">
    <property type="entry name" value="Family A G protein-coupled receptor-like"/>
    <property type="match status" value="1"/>
</dbReference>
<evidence type="ECO:0000256" key="7">
    <source>
        <dbReference type="ARBA" id="ARBA00023170"/>
    </source>
</evidence>
<evidence type="ECO:0000256" key="2">
    <source>
        <dbReference type="ARBA" id="ARBA00010663"/>
    </source>
</evidence>
<feature type="domain" description="G-protein coupled receptors family 1 profile" evidence="10">
    <location>
        <begin position="1"/>
        <end position="214"/>
    </location>
</feature>
<comment type="similarity">
    <text evidence="2 8">Belongs to the G-protein coupled receptor 1 family.</text>
</comment>
<dbReference type="AlphaFoldDB" id="A0A067RAQ2"/>
<dbReference type="GO" id="GO:0032870">
    <property type="term" value="P:cellular response to hormone stimulus"/>
    <property type="evidence" value="ECO:0007669"/>
    <property type="project" value="TreeGrafter"/>
</dbReference>
<protein>
    <submittedName>
        <fullName evidence="11">Neuropeptide FF receptor 2</fullName>
    </submittedName>
</protein>
<dbReference type="InParanoid" id="A0A067RAQ2"/>
<keyword evidence="8" id="KW-0297">G-protein coupled receptor</keyword>
<dbReference type="EMBL" id="KK852589">
    <property type="protein sequence ID" value="KDR20752.1"/>
    <property type="molecule type" value="Genomic_DNA"/>
</dbReference>
<name>A0A067RAQ2_ZOONE</name>
<keyword evidence="5 9" id="KW-1133">Transmembrane helix</keyword>
<keyword evidence="3" id="KW-1003">Cell membrane</keyword>
<evidence type="ECO:0000256" key="1">
    <source>
        <dbReference type="ARBA" id="ARBA00004651"/>
    </source>
</evidence>
<evidence type="ECO:0000256" key="6">
    <source>
        <dbReference type="ARBA" id="ARBA00023136"/>
    </source>
</evidence>
<dbReference type="Gene3D" id="1.20.1070.10">
    <property type="entry name" value="Rhodopsin 7-helix transmembrane proteins"/>
    <property type="match status" value="1"/>
</dbReference>
<evidence type="ECO:0000256" key="4">
    <source>
        <dbReference type="ARBA" id="ARBA00022692"/>
    </source>
</evidence>
<dbReference type="GO" id="GO:0004930">
    <property type="term" value="F:G protein-coupled receptor activity"/>
    <property type="evidence" value="ECO:0007669"/>
    <property type="project" value="UniProtKB-KW"/>
</dbReference>
<keyword evidence="12" id="KW-1185">Reference proteome</keyword>
<comment type="subcellular location">
    <subcellularLocation>
        <location evidence="1">Cell membrane</location>
        <topology evidence="1">Multi-pass membrane protein</topology>
    </subcellularLocation>
</comment>